<dbReference type="AlphaFoldDB" id="A0A9X9LD78"/>
<comment type="caution">
    <text evidence="1">The sequence shown here is derived from an EMBL/GenBank/DDBJ whole genome shotgun (WGS) entry which is preliminary data.</text>
</comment>
<accession>A0A9X9LD78</accession>
<organism evidence="1 2">
    <name type="scientific">Gulo gulo</name>
    <name type="common">Wolverine</name>
    <name type="synonym">Gluton</name>
    <dbReference type="NCBI Taxonomy" id="48420"/>
    <lineage>
        <taxon>Eukaryota</taxon>
        <taxon>Metazoa</taxon>
        <taxon>Chordata</taxon>
        <taxon>Craniata</taxon>
        <taxon>Vertebrata</taxon>
        <taxon>Euteleostomi</taxon>
        <taxon>Mammalia</taxon>
        <taxon>Eutheria</taxon>
        <taxon>Laurasiatheria</taxon>
        <taxon>Carnivora</taxon>
        <taxon>Caniformia</taxon>
        <taxon>Musteloidea</taxon>
        <taxon>Mustelidae</taxon>
        <taxon>Guloninae</taxon>
        <taxon>Gulo</taxon>
    </lineage>
</organism>
<protein>
    <submittedName>
        <fullName evidence="1">Uncharacterized protein</fullName>
    </submittedName>
</protein>
<dbReference type="EMBL" id="CYRY02000835">
    <property type="protein sequence ID" value="VCW50391.1"/>
    <property type="molecule type" value="Genomic_DNA"/>
</dbReference>
<feature type="non-terminal residue" evidence="1">
    <location>
        <position position="1"/>
    </location>
</feature>
<sequence length="119" mass="13781">CELTCWHIVSRIRVHFKCSEKQGGKECSSSREVMTLFPTERNIQVCAMSAAPGRMFARGIPSVLWGLQWGLRWWNRMLTAIYIAKQRDLQTSHSVCGKQIFRKKNTEFCIPDSEGMLRE</sequence>
<name>A0A9X9LD78_GULGU</name>
<keyword evidence="2" id="KW-1185">Reference proteome</keyword>
<reference evidence="1 2" key="1">
    <citation type="submission" date="2018-10" db="EMBL/GenBank/DDBJ databases">
        <authorList>
            <person name="Ekblom R."/>
            <person name="Jareborg N."/>
        </authorList>
    </citation>
    <scope>NUCLEOTIDE SEQUENCE [LARGE SCALE GENOMIC DNA]</scope>
    <source>
        <tissue evidence="1">Muscle</tissue>
    </source>
</reference>
<evidence type="ECO:0000313" key="2">
    <source>
        <dbReference type="Proteomes" id="UP000269945"/>
    </source>
</evidence>
<evidence type="ECO:0000313" key="1">
    <source>
        <dbReference type="EMBL" id="VCW50391.1"/>
    </source>
</evidence>
<dbReference type="Proteomes" id="UP000269945">
    <property type="component" value="Unassembled WGS sequence"/>
</dbReference>
<gene>
    <name evidence="1" type="ORF">BN2614_LOCUS1</name>
</gene>
<proteinExistence type="predicted"/>